<reference evidence="1 2" key="1">
    <citation type="journal article" date="2014" name="PLoS ONE">
        <title>Genome Sequence of Candidatus Nitrososphaera evergladensis from Group I.1b Enriched from Everglades Soil Reveals Novel Genomic Features of the Ammonia-Oxidizing Archaea.</title>
        <authorList>
            <person name="Zhalnina K.V."/>
            <person name="Dias R."/>
            <person name="Leonard M.T."/>
            <person name="Dorr de Quadros P."/>
            <person name="Camargo F.A."/>
            <person name="Drew J.C."/>
            <person name="Farmerie W.G."/>
            <person name="Daroub S.H."/>
            <person name="Triplett E.W."/>
        </authorList>
    </citation>
    <scope>NUCLEOTIDE SEQUENCE [LARGE SCALE GENOMIC DNA]</scope>
    <source>
        <strain evidence="1 2">SR1</strain>
    </source>
</reference>
<accession>A0A075MRF2</accession>
<dbReference type="KEGG" id="nev:NTE_01672"/>
<dbReference type="STRING" id="1459636.NTE_01672"/>
<name>A0A075MRF2_9ARCH</name>
<sequence length="45" mass="5218">MDGFRLLSGPLSALHGLKYKANLKVGLRHMVTDQYYLSIDNYFDR</sequence>
<gene>
    <name evidence="1" type="ORF">NTE_01672</name>
</gene>
<dbReference type="HOGENOM" id="CLU_3194332_0_0_2"/>
<dbReference type="AlphaFoldDB" id="A0A075MRF2"/>
<proteinExistence type="predicted"/>
<evidence type="ECO:0000313" key="1">
    <source>
        <dbReference type="EMBL" id="AIF83733.1"/>
    </source>
</evidence>
<keyword evidence="2" id="KW-1185">Reference proteome</keyword>
<evidence type="ECO:0000313" key="2">
    <source>
        <dbReference type="Proteomes" id="UP000028194"/>
    </source>
</evidence>
<protein>
    <submittedName>
        <fullName evidence="1">Uncharacterized protein</fullName>
    </submittedName>
</protein>
<dbReference type="EMBL" id="CP007174">
    <property type="protein sequence ID" value="AIF83733.1"/>
    <property type="molecule type" value="Genomic_DNA"/>
</dbReference>
<organism evidence="1 2">
    <name type="scientific">Candidatus Nitrososphaera evergladensis SR1</name>
    <dbReference type="NCBI Taxonomy" id="1459636"/>
    <lineage>
        <taxon>Archaea</taxon>
        <taxon>Nitrososphaerota</taxon>
        <taxon>Nitrososphaeria</taxon>
        <taxon>Nitrososphaerales</taxon>
        <taxon>Nitrososphaeraceae</taxon>
        <taxon>Nitrososphaera</taxon>
    </lineage>
</organism>
<dbReference type="Proteomes" id="UP000028194">
    <property type="component" value="Chromosome"/>
</dbReference>